<dbReference type="PATRIC" id="fig|1619313.3.peg.2306"/>
<accession>A0A0U5L5W6</accession>
<reference evidence="2" key="1">
    <citation type="submission" date="2015-11" db="EMBL/GenBank/DDBJ databases">
        <authorList>
            <person name="Blom J."/>
        </authorList>
    </citation>
    <scope>NUCLEOTIDE SEQUENCE [LARGE SCALE GENOMIC DNA]</scope>
</reference>
<name>A0A0U5L5W6_9GAMM</name>
<protein>
    <recommendedName>
        <fullName evidence="3">DUF2622 domain-containing protein</fullName>
    </recommendedName>
</protein>
<dbReference type="Proteomes" id="UP000059419">
    <property type="component" value="Chromosome 1"/>
</dbReference>
<evidence type="ECO:0000313" key="2">
    <source>
        <dbReference type="Proteomes" id="UP000059419"/>
    </source>
</evidence>
<proteinExistence type="predicted"/>
<dbReference type="RefSeq" id="WP_067431651.1">
    <property type="nucleotide sequence ID" value="NZ_JAOSHQ010000001.1"/>
</dbReference>
<keyword evidence="2" id="KW-1185">Reference proteome</keyword>
<dbReference type="AlphaFoldDB" id="A0A0U5L5W6"/>
<evidence type="ECO:0000313" key="1">
    <source>
        <dbReference type="EMBL" id="CUU24453.1"/>
    </source>
</evidence>
<evidence type="ECO:0008006" key="3">
    <source>
        <dbReference type="Google" id="ProtNLM"/>
    </source>
</evidence>
<dbReference type="OrthoDB" id="330204at2"/>
<organism evidence="1 2">
    <name type="scientific">Duffyella gerundensis</name>
    <dbReference type="NCBI Taxonomy" id="1619313"/>
    <lineage>
        <taxon>Bacteria</taxon>
        <taxon>Pseudomonadati</taxon>
        <taxon>Pseudomonadota</taxon>
        <taxon>Gammaproteobacteria</taxon>
        <taxon>Enterobacterales</taxon>
        <taxon>Erwiniaceae</taxon>
        <taxon>Duffyella</taxon>
    </lineage>
</organism>
<dbReference type="EMBL" id="LN907827">
    <property type="protein sequence ID" value="CUU24453.1"/>
    <property type="molecule type" value="Genomic_DNA"/>
</dbReference>
<gene>
    <name evidence="1" type="ORF">EM595_2219</name>
</gene>
<dbReference type="KEGG" id="ege:EM595_2219"/>
<sequence length="96" mass="11215">MASYTIRVELRDATAEDYENLHERMKHHGFRRSLICKQGNVYWLPHEEYVCVSFDTRQEILDRAFQLATEVNVNPAVLVTESTGRTWRGLEALDCL</sequence>